<keyword evidence="3" id="KW-1185">Reference proteome</keyword>
<dbReference type="AlphaFoldDB" id="F4RQW4"/>
<protein>
    <submittedName>
        <fullName evidence="2">Secreted protein</fullName>
    </submittedName>
</protein>
<dbReference type="InParanoid" id="F4RQW4"/>
<dbReference type="KEGG" id="mlr:MELLADRAFT_107772"/>
<dbReference type="EMBL" id="GL883114">
    <property type="protein sequence ID" value="EGG05111.1"/>
    <property type="molecule type" value="Genomic_DNA"/>
</dbReference>
<accession>F4RQW4</accession>
<proteinExistence type="predicted"/>
<dbReference type="Proteomes" id="UP000001072">
    <property type="component" value="Unassembled WGS sequence"/>
</dbReference>
<feature type="signal peptide" evidence="1">
    <location>
        <begin position="1"/>
        <end position="27"/>
    </location>
</feature>
<dbReference type="GeneID" id="18923269"/>
<gene>
    <name evidence="2" type="ORF">MELLADRAFT_107772</name>
</gene>
<sequence length="171" mass="17809">MTFSLQVKNLVWAAVGIVVLLVTQVQSQGRAICQGALLKGYVTPNQRLLPPMWQGVTASGSGQCLSSKAFALGTQPNFAITSTGPLTCADRTYCPNPSNSATNPNTAICEGNTLKGYVTSNQRLLPPNWQGATASGSGQCLSSNAFAIGTQPNFEITASSQLRCGNGPNCP</sequence>
<dbReference type="HOGENOM" id="CLU_1563195_0_0_1"/>
<evidence type="ECO:0000256" key="1">
    <source>
        <dbReference type="SAM" id="SignalP"/>
    </source>
</evidence>
<keyword evidence="1" id="KW-0732">Signal</keyword>
<reference evidence="3" key="1">
    <citation type="journal article" date="2011" name="Proc. Natl. Acad. Sci. U.S.A.">
        <title>Obligate biotrophy features unraveled by the genomic analysis of rust fungi.</title>
        <authorList>
            <person name="Duplessis S."/>
            <person name="Cuomo C.A."/>
            <person name="Lin Y.-C."/>
            <person name="Aerts A."/>
            <person name="Tisserant E."/>
            <person name="Veneault-Fourrey C."/>
            <person name="Joly D.L."/>
            <person name="Hacquard S."/>
            <person name="Amselem J."/>
            <person name="Cantarel B.L."/>
            <person name="Chiu R."/>
            <person name="Coutinho P.M."/>
            <person name="Feau N."/>
            <person name="Field M."/>
            <person name="Frey P."/>
            <person name="Gelhaye E."/>
            <person name="Goldberg J."/>
            <person name="Grabherr M.G."/>
            <person name="Kodira C.D."/>
            <person name="Kohler A."/>
            <person name="Kuees U."/>
            <person name="Lindquist E.A."/>
            <person name="Lucas S.M."/>
            <person name="Mago R."/>
            <person name="Mauceli E."/>
            <person name="Morin E."/>
            <person name="Murat C."/>
            <person name="Pangilinan J.L."/>
            <person name="Park R."/>
            <person name="Pearson M."/>
            <person name="Quesneville H."/>
            <person name="Rouhier N."/>
            <person name="Sakthikumar S."/>
            <person name="Salamov A.A."/>
            <person name="Schmutz J."/>
            <person name="Selles B."/>
            <person name="Shapiro H."/>
            <person name="Tanguay P."/>
            <person name="Tuskan G.A."/>
            <person name="Henrissat B."/>
            <person name="Van de Peer Y."/>
            <person name="Rouze P."/>
            <person name="Ellis J.G."/>
            <person name="Dodds P.N."/>
            <person name="Schein J.E."/>
            <person name="Zhong S."/>
            <person name="Hamelin R.C."/>
            <person name="Grigoriev I.V."/>
            <person name="Szabo L.J."/>
            <person name="Martin F."/>
        </authorList>
    </citation>
    <scope>NUCLEOTIDE SEQUENCE [LARGE SCALE GENOMIC DNA]</scope>
    <source>
        <strain evidence="3">98AG31 / pathotype 3-4-7</strain>
    </source>
</reference>
<dbReference type="VEuPathDB" id="FungiDB:MELLADRAFT_107772"/>
<dbReference type="RefSeq" id="XP_007411476.1">
    <property type="nucleotide sequence ID" value="XM_007411414.1"/>
</dbReference>
<name>F4RQW4_MELLP</name>
<feature type="chain" id="PRO_5003320955" evidence="1">
    <location>
        <begin position="28"/>
        <end position="171"/>
    </location>
</feature>
<evidence type="ECO:0000313" key="3">
    <source>
        <dbReference type="Proteomes" id="UP000001072"/>
    </source>
</evidence>
<organism evidence="3">
    <name type="scientific">Melampsora larici-populina (strain 98AG31 / pathotype 3-4-7)</name>
    <name type="common">Poplar leaf rust fungus</name>
    <dbReference type="NCBI Taxonomy" id="747676"/>
    <lineage>
        <taxon>Eukaryota</taxon>
        <taxon>Fungi</taxon>
        <taxon>Dikarya</taxon>
        <taxon>Basidiomycota</taxon>
        <taxon>Pucciniomycotina</taxon>
        <taxon>Pucciniomycetes</taxon>
        <taxon>Pucciniales</taxon>
        <taxon>Melampsoraceae</taxon>
        <taxon>Melampsora</taxon>
    </lineage>
</organism>
<evidence type="ECO:0000313" key="2">
    <source>
        <dbReference type="EMBL" id="EGG05111.1"/>
    </source>
</evidence>